<dbReference type="SMART" id="SM00530">
    <property type="entry name" value="HTH_XRE"/>
    <property type="match status" value="1"/>
</dbReference>
<dbReference type="EMBL" id="JAJEKE010000014">
    <property type="protein sequence ID" value="MCQ1530727.1"/>
    <property type="molecule type" value="Genomic_DNA"/>
</dbReference>
<accession>A0ABT1NHH3</accession>
<keyword evidence="1" id="KW-0238">DNA-binding</keyword>
<proteinExistence type="predicted"/>
<dbReference type="PANTHER" id="PTHR46558:SF13">
    <property type="entry name" value="HTH-TYPE TRANSCRIPTIONAL REGULATOR IMMR"/>
    <property type="match status" value="1"/>
</dbReference>
<dbReference type="PANTHER" id="PTHR46558">
    <property type="entry name" value="TRACRIPTIONAL REGULATORY PROTEIN-RELATED-RELATED"/>
    <property type="match status" value="1"/>
</dbReference>
<dbReference type="PROSITE" id="PS50943">
    <property type="entry name" value="HTH_CROC1"/>
    <property type="match status" value="1"/>
</dbReference>
<feature type="domain" description="HTH cro/C1-type" evidence="2">
    <location>
        <begin position="11"/>
        <end position="63"/>
    </location>
</feature>
<dbReference type="InterPro" id="IPR010982">
    <property type="entry name" value="Lambda_DNA-bd_dom_sf"/>
</dbReference>
<dbReference type="Pfam" id="PF01381">
    <property type="entry name" value="HTH_3"/>
    <property type="match status" value="1"/>
</dbReference>
<reference evidence="3 4" key="1">
    <citation type="submission" date="2021-10" db="EMBL/GenBank/DDBJ databases">
        <title>Lutispora strain m25 sp. nov., a thermophilic, non-spore-forming bacterium isolated from a lab-scale methanogenic bioreactor digesting anaerobic sludge.</title>
        <authorList>
            <person name="El Houari A."/>
            <person name="Mcdonald J."/>
        </authorList>
    </citation>
    <scope>NUCLEOTIDE SEQUENCE [LARGE SCALE GENOMIC DNA]</scope>
    <source>
        <strain evidence="4">m25</strain>
    </source>
</reference>
<evidence type="ECO:0000259" key="2">
    <source>
        <dbReference type="PROSITE" id="PS50943"/>
    </source>
</evidence>
<dbReference type="CDD" id="cd00093">
    <property type="entry name" value="HTH_XRE"/>
    <property type="match status" value="1"/>
</dbReference>
<comment type="caution">
    <text evidence="3">The sequence shown here is derived from an EMBL/GenBank/DDBJ whole genome shotgun (WGS) entry which is preliminary data.</text>
</comment>
<dbReference type="InterPro" id="IPR001387">
    <property type="entry name" value="Cro/C1-type_HTH"/>
</dbReference>
<dbReference type="SUPFAM" id="SSF47413">
    <property type="entry name" value="lambda repressor-like DNA-binding domains"/>
    <property type="match status" value="1"/>
</dbReference>
<dbReference type="RefSeq" id="WP_255228249.1">
    <property type="nucleotide sequence ID" value="NZ_JAJEKE010000014.1"/>
</dbReference>
<organism evidence="3 4">
    <name type="scientific">Lutispora saccharofermentans</name>
    <dbReference type="NCBI Taxonomy" id="3024236"/>
    <lineage>
        <taxon>Bacteria</taxon>
        <taxon>Bacillati</taxon>
        <taxon>Bacillota</taxon>
        <taxon>Clostridia</taxon>
        <taxon>Lutisporales</taxon>
        <taxon>Lutisporaceae</taxon>
        <taxon>Lutispora</taxon>
    </lineage>
</organism>
<gene>
    <name evidence="3" type="ORF">LJD61_14385</name>
</gene>
<sequence length="118" mass="13848">MVQLDSLGKRITYLRTKNNLTQKDLMELLNFDNLSRYENDERKPSLNIIIELAKHFNVSTDWLLLGESLNESKSDFFDSNIKLSVEERNLLCLFNQLSDLEKGIIIGRMEEMIKNHSR</sequence>
<evidence type="ECO:0000313" key="3">
    <source>
        <dbReference type="EMBL" id="MCQ1530727.1"/>
    </source>
</evidence>
<dbReference type="Proteomes" id="UP001651880">
    <property type="component" value="Unassembled WGS sequence"/>
</dbReference>
<name>A0ABT1NHH3_9FIRM</name>
<evidence type="ECO:0000313" key="4">
    <source>
        <dbReference type="Proteomes" id="UP001651880"/>
    </source>
</evidence>
<evidence type="ECO:0000256" key="1">
    <source>
        <dbReference type="ARBA" id="ARBA00023125"/>
    </source>
</evidence>
<keyword evidence="4" id="KW-1185">Reference proteome</keyword>
<protein>
    <submittedName>
        <fullName evidence="3">Helix-turn-helix domain-containing protein</fullName>
    </submittedName>
</protein>
<dbReference type="Gene3D" id="1.10.260.40">
    <property type="entry name" value="lambda repressor-like DNA-binding domains"/>
    <property type="match status" value="1"/>
</dbReference>